<keyword evidence="5 12" id="KW-0067">ATP-binding</keyword>
<evidence type="ECO:0000256" key="2">
    <source>
        <dbReference type="ARBA" id="ARBA00022448"/>
    </source>
</evidence>
<evidence type="ECO:0000256" key="9">
    <source>
        <dbReference type="ARBA" id="ARBA00049985"/>
    </source>
</evidence>
<dbReference type="InterPro" id="IPR017871">
    <property type="entry name" value="ABC_transporter-like_CS"/>
</dbReference>
<keyword evidence="2" id="KW-0813">Transport</keyword>
<evidence type="ECO:0000256" key="4">
    <source>
        <dbReference type="ARBA" id="ARBA00022741"/>
    </source>
</evidence>
<evidence type="ECO:0000256" key="10">
    <source>
        <dbReference type="SAM" id="MobiDB-lite"/>
    </source>
</evidence>
<keyword evidence="3" id="KW-1003">Cell membrane</keyword>
<dbReference type="InterPro" id="IPR003439">
    <property type="entry name" value="ABC_transporter-like_ATP-bd"/>
</dbReference>
<evidence type="ECO:0000313" key="12">
    <source>
        <dbReference type="EMBL" id="MEE2052204.1"/>
    </source>
</evidence>
<dbReference type="InterPro" id="IPR005894">
    <property type="entry name" value="DrrA"/>
</dbReference>
<dbReference type="RefSeq" id="WP_330159249.1">
    <property type="nucleotide sequence ID" value="NZ_BAAAJA010000008.1"/>
</dbReference>
<evidence type="ECO:0000313" key="13">
    <source>
        <dbReference type="Proteomes" id="UP001348641"/>
    </source>
</evidence>
<dbReference type="SUPFAM" id="SSF52540">
    <property type="entry name" value="P-loop containing nucleoside triphosphate hydrolases"/>
    <property type="match status" value="1"/>
</dbReference>
<sequence>MPIIAIRGLTKAYGAHRVLSGVDLDVDAGTVLALLGPNGAGKTTLVNILSTLVVPDGGTAVVDGHDVVRDPDGVRGAISLTGQFAAVDEILTGHENLALMARLHHLPRAVARERVDGLLDRFGLWDARSRPARTYSGGMRRRLDIAASLLSTPRVLFLDEPTTGLDPRSRKEVWGLVRELTADGVTVLLTTQYLEEADLLADRVAVLDRGRVVTEGTPDELKRRVGADLVEITLADRTTERHETDGTLDGLVRVLGGVAAGEREVVGVELRKPSLDDVFLGLTGQPAAGAGRAREGTDTAVRGGNGEAA</sequence>
<dbReference type="InterPro" id="IPR050763">
    <property type="entry name" value="ABC_transporter_ATP-binding"/>
</dbReference>
<evidence type="ECO:0000256" key="8">
    <source>
        <dbReference type="ARBA" id="ARBA00023251"/>
    </source>
</evidence>
<dbReference type="Gene3D" id="3.40.50.300">
    <property type="entry name" value="P-loop containing nucleotide triphosphate hydrolases"/>
    <property type="match status" value="1"/>
</dbReference>
<keyword evidence="7" id="KW-0472">Membrane</keyword>
<dbReference type="Proteomes" id="UP001348641">
    <property type="component" value="Unassembled WGS sequence"/>
</dbReference>
<evidence type="ECO:0000256" key="5">
    <source>
        <dbReference type="ARBA" id="ARBA00022840"/>
    </source>
</evidence>
<dbReference type="Pfam" id="PF00005">
    <property type="entry name" value="ABC_tran"/>
    <property type="match status" value="1"/>
</dbReference>
<dbReference type="PANTHER" id="PTHR42711">
    <property type="entry name" value="ABC TRANSPORTER ATP-BINDING PROTEIN"/>
    <property type="match status" value="1"/>
</dbReference>
<evidence type="ECO:0000256" key="3">
    <source>
        <dbReference type="ARBA" id="ARBA00022475"/>
    </source>
</evidence>
<protein>
    <submittedName>
        <fullName evidence="12">ATP-binding cassette domain-containing protein</fullName>
    </submittedName>
</protein>
<evidence type="ECO:0000256" key="7">
    <source>
        <dbReference type="ARBA" id="ARBA00023136"/>
    </source>
</evidence>
<dbReference type="InterPro" id="IPR003593">
    <property type="entry name" value="AAA+_ATPase"/>
</dbReference>
<feature type="region of interest" description="Disordered" evidence="10">
    <location>
        <begin position="286"/>
        <end position="309"/>
    </location>
</feature>
<dbReference type="PROSITE" id="PS00211">
    <property type="entry name" value="ABC_TRANSPORTER_1"/>
    <property type="match status" value="1"/>
</dbReference>
<keyword evidence="4" id="KW-0547">Nucleotide-binding</keyword>
<dbReference type="NCBIfam" id="TIGR01188">
    <property type="entry name" value="drrA"/>
    <property type="match status" value="1"/>
</dbReference>
<comment type="similarity">
    <text evidence="9">Belongs to the ABC transporter superfamily. Drug exporter-1 (DrugE1) (TC 3.A.1.105) family.</text>
</comment>
<comment type="caution">
    <text evidence="12">The sequence shown here is derived from an EMBL/GenBank/DDBJ whole genome shotgun (WGS) entry which is preliminary data.</text>
</comment>
<organism evidence="12 13">
    <name type="scientific">Nocardiopsis tropica</name>
    <dbReference type="NCBI Taxonomy" id="109330"/>
    <lineage>
        <taxon>Bacteria</taxon>
        <taxon>Bacillati</taxon>
        <taxon>Actinomycetota</taxon>
        <taxon>Actinomycetes</taxon>
        <taxon>Streptosporangiales</taxon>
        <taxon>Nocardiopsidaceae</taxon>
        <taxon>Nocardiopsis</taxon>
    </lineage>
</organism>
<gene>
    <name evidence="12" type="ORF">Q8A49_17025</name>
</gene>
<dbReference type="SMART" id="SM00382">
    <property type="entry name" value="AAA"/>
    <property type="match status" value="1"/>
</dbReference>
<keyword evidence="6" id="KW-1278">Translocase</keyword>
<proteinExistence type="inferred from homology"/>
<evidence type="ECO:0000256" key="6">
    <source>
        <dbReference type="ARBA" id="ARBA00022967"/>
    </source>
</evidence>
<dbReference type="PANTHER" id="PTHR42711:SF19">
    <property type="entry name" value="DOXORUBICIN RESISTANCE ATP-BINDING PROTEIN DRRA"/>
    <property type="match status" value="1"/>
</dbReference>
<comment type="subcellular location">
    <subcellularLocation>
        <location evidence="1">Cell membrane</location>
        <topology evidence="1">Peripheral membrane protein</topology>
        <orientation evidence="1">Cytoplasmic side</orientation>
    </subcellularLocation>
</comment>
<evidence type="ECO:0000256" key="1">
    <source>
        <dbReference type="ARBA" id="ARBA00004413"/>
    </source>
</evidence>
<dbReference type="GO" id="GO:0005524">
    <property type="term" value="F:ATP binding"/>
    <property type="evidence" value="ECO:0007669"/>
    <property type="project" value="UniProtKB-KW"/>
</dbReference>
<name>A0ABU7KSD5_9ACTN</name>
<dbReference type="EMBL" id="JAUUCC010000041">
    <property type="protein sequence ID" value="MEE2052204.1"/>
    <property type="molecule type" value="Genomic_DNA"/>
</dbReference>
<evidence type="ECO:0000259" key="11">
    <source>
        <dbReference type="PROSITE" id="PS50893"/>
    </source>
</evidence>
<keyword evidence="8" id="KW-0046">Antibiotic resistance</keyword>
<dbReference type="InterPro" id="IPR027417">
    <property type="entry name" value="P-loop_NTPase"/>
</dbReference>
<dbReference type="PROSITE" id="PS50893">
    <property type="entry name" value="ABC_TRANSPORTER_2"/>
    <property type="match status" value="1"/>
</dbReference>
<reference evidence="12 13" key="1">
    <citation type="submission" date="2023-07" db="EMBL/GenBank/DDBJ databases">
        <authorList>
            <person name="Girao M."/>
            <person name="Carvalho M.F."/>
        </authorList>
    </citation>
    <scope>NUCLEOTIDE SEQUENCE [LARGE SCALE GENOMIC DNA]</scope>
    <source>
        <strain evidence="12 13">66/93</strain>
    </source>
</reference>
<accession>A0ABU7KSD5</accession>
<feature type="domain" description="ABC transporter" evidence="11">
    <location>
        <begin position="4"/>
        <end position="234"/>
    </location>
</feature>